<sequence>MSNRNKKKKAKTTYYQSKSQTSKNLFHSPQAYGRLIEIPMTASMRAISAVSLLLQAALTVFAFYSAFTTDTIAALRESGFASSYLYLVLPVITWLISLGFRFTCRVVPLEMWRLPKSVKQGMIRLKGQPLKLATLLLELETAVCFSYIAVILYLGSAPSNFVLLAWLAALILSIFFPCRAAAKKA</sequence>
<proteinExistence type="predicted"/>
<reference evidence="3" key="1">
    <citation type="submission" date="2020-10" db="EMBL/GenBank/DDBJ databases">
        <authorList>
            <person name="Gilroy R."/>
        </authorList>
    </citation>
    <scope>NUCLEOTIDE SEQUENCE</scope>
    <source>
        <strain evidence="3">CHK188-20938</strain>
    </source>
</reference>
<dbReference type="EMBL" id="DVOO01000011">
    <property type="protein sequence ID" value="HIV24797.1"/>
    <property type="molecule type" value="Genomic_DNA"/>
</dbReference>
<accession>A0A9D1P2G6</accession>
<keyword evidence="2" id="KW-0812">Transmembrane</keyword>
<evidence type="ECO:0000313" key="4">
    <source>
        <dbReference type="Proteomes" id="UP000824169"/>
    </source>
</evidence>
<keyword evidence="2" id="KW-0472">Membrane</keyword>
<feature type="transmembrane region" description="Helical" evidence="2">
    <location>
        <begin position="161"/>
        <end position="182"/>
    </location>
</feature>
<keyword evidence="2" id="KW-1133">Transmembrane helix</keyword>
<evidence type="ECO:0000256" key="2">
    <source>
        <dbReference type="SAM" id="Phobius"/>
    </source>
</evidence>
<evidence type="ECO:0000313" key="3">
    <source>
        <dbReference type="EMBL" id="HIV24797.1"/>
    </source>
</evidence>
<protein>
    <submittedName>
        <fullName evidence="3">Uncharacterized protein</fullName>
    </submittedName>
</protein>
<feature type="transmembrane region" description="Helical" evidence="2">
    <location>
        <begin position="44"/>
        <end position="64"/>
    </location>
</feature>
<reference evidence="3" key="2">
    <citation type="journal article" date="2021" name="PeerJ">
        <title>Extensive microbial diversity within the chicken gut microbiome revealed by metagenomics and culture.</title>
        <authorList>
            <person name="Gilroy R."/>
            <person name="Ravi A."/>
            <person name="Getino M."/>
            <person name="Pursley I."/>
            <person name="Horton D.L."/>
            <person name="Alikhan N.F."/>
            <person name="Baker D."/>
            <person name="Gharbi K."/>
            <person name="Hall N."/>
            <person name="Watson M."/>
            <person name="Adriaenssens E.M."/>
            <person name="Foster-Nyarko E."/>
            <person name="Jarju S."/>
            <person name="Secka A."/>
            <person name="Antonio M."/>
            <person name="Oren A."/>
            <person name="Chaudhuri R.R."/>
            <person name="La Ragione R."/>
            <person name="Hildebrand F."/>
            <person name="Pallen M.J."/>
        </authorList>
    </citation>
    <scope>NUCLEOTIDE SEQUENCE</scope>
    <source>
        <strain evidence="3">CHK188-20938</strain>
    </source>
</reference>
<feature type="region of interest" description="Disordered" evidence="1">
    <location>
        <begin position="1"/>
        <end position="20"/>
    </location>
</feature>
<feature type="transmembrane region" description="Helical" evidence="2">
    <location>
        <begin position="84"/>
        <end position="104"/>
    </location>
</feature>
<dbReference type="Proteomes" id="UP000824169">
    <property type="component" value="Unassembled WGS sequence"/>
</dbReference>
<name>A0A9D1P2G6_9FIRM</name>
<feature type="transmembrane region" description="Helical" evidence="2">
    <location>
        <begin position="132"/>
        <end position="155"/>
    </location>
</feature>
<comment type="caution">
    <text evidence="3">The sequence shown here is derived from an EMBL/GenBank/DDBJ whole genome shotgun (WGS) entry which is preliminary data.</text>
</comment>
<evidence type="ECO:0000256" key="1">
    <source>
        <dbReference type="SAM" id="MobiDB-lite"/>
    </source>
</evidence>
<organism evidence="3 4">
    <name type="scientific">Candidatus Scatomonas pullistercoris</name>
    <dbReference type="NCBI Taxonomy" id="2840920"/>
    <lineage>
        <taxon>Bacteria</taxon>
        <taxon>Bacillati</taxon>
        <taxon>Bacillota</taxon>
        <taxon>Clostridia</taxon>
        <taxon>Lachnospirales</taxon>
        <taxon>Lachnospiraceae</taxon>
        <taxon>Lachnospiraceae incertae sedis</taxon>
        <taxon>Candidatus Scatomonas</taxon>
    </lineage>
</organism>
<gene>
    <name evidence="3" type="ORF">IAB71_03270</name>
</gene>
<dbReference type="AlphaFoldDB" id="A0A9D1P2G6"/>
<feature type="compositionally biased region" description="Basic residues" evidence="1">
    <location>
        <begin position="1"/>
        <end position="11"/>
    </location>
</feature>